<organism evidence="1 2">
    <name type="scientific">Levilactobacillus namurensis</name>
    <dbReference type="NCBI Taxonomy" id="380393"/>
    <lineage>
        <taxon>Bacteria</taxon>
        <taxon>Bacillati</taxon>
        <taxon>Bacillota</taxon>
        <taxon>Bacilli</taxon>
        <taxon>Lactobacillales</taxon>
        <taxon>Lactobacillaceae</taxon>
        <taxon>Levilactobacillus</taxon>
    </lineage>
</organism>
<evidence type="ECO:0008006" key="3">
    <source>
        <dbReference type="Google" id="ProtNLM"/>
    </source>
</evidence>
<dbReference type="EMBL" id="JAVLAM010000001">
    <property type="protein sequence ID" value="MDT7013318.1"/>
    <property type="molecule type" value="Genomic_DNA"/>
</dbReference>
<evidence type="ECO:0000313" key="1">
    <source>
        <dbReference type="EMBL" id="MDT7013318.1"/>
    </source>
</evidence>
<accession>A0AAW8W4K4</accession>
<reference evidence="1" key="1">
    <citation type="submission" date="2023-08" db="EMBL/GenBank/DDBJ databases">
        <authorList>
            <person name="Page C.A."/>
            <person name="Perez-Diaz I.M."/>
        </authorList>
    </citation>
    <scope>NUCLEOTIDE SEQUENCE</scope>
    <source>
        <strain evidence="1">3.8.38</strain>
    </source>
</reference>
<dbReference type="RefSeq" id="WP_313844495.1">
    <property type="nucleotide sequence ID" value="NZ_JAVLAM010000001.1"/>
</dbReference>
<sequence length="59" mass="6034">MAQSNTDSSHTQDATNPYCHAGMTCAQGCGCASADGICHCPMISDDKCACNGYCGAPEK</sequence>
<name>A0AAW8W4K4_9LACO</name>
<dbReference type="AlphaFoldDB" id="A0AAW8W4K4"/>
<comment type="caution">
    <text evidence="1">The sequence shown here is derived from an EMBL/GenBank/DDBJ whole genome shotgun (WGS) entry which is preliminary data.</text>
</comment>
<dbReference type="Proteomes" id="UP001254075">
    <property type="component" value="Unassembled WGS sequence"/>
</dbReference>
<gene>
    <name evidence="1" type="ORF">RI532_02615</name>
</gene>
<evidence type="ECO:0000313" key="2">
    <source>
        <dbReference type="Proteomes" id="UP001254075"/>
    </source>
</evidence>
<proteinExistence type="predicted"/>
<protein>
    <recommendedName>
        <fullName evidence="3">Metallothionein</fullName>
    </recommendedName>
</protein>